<dbReference type="Pfam" id="PF00459">
    <property type="entry name" value="Inositol_P"/>
    <property type="match status" value="1"/>
</dbReference>
<dbReference type="PANTHER" id="PTHR43028:SF5">
    <property type="entry name" value="3'(2'),5'-BISPHOSPHATE NUCLEOTIDASE 1"/>
    <property type="match status" value="1"/>
</dbReference>
<keyword evidence="5 18" id="KW-0479">Metal-binding</keyword>
<evidence type="ECO:0000256" key="2">
    <source>
        <dbReference type="ARBA" id="ARBA00009759"/>
    </source>
</evidence>
<organism evidence="19 20">
    <name type="scientific">Varroa destructor</name>
    <name type="common">Honeybee mite</name>
    <dbReference type="NCBI Taxonomy" id="109461"/>
    <lineage>
        <taxon>Eukaryota</taxon>
        <taxon>Metazoa</taxon>
        <taxon>Ecdysozoa</taxon>
        <taxon>Arthropoda</taxon>
        <taxon>Chelicerata</taxon>
        <taxon>Arachnida</taxon>
        <taxon>Acari</taxon>
        <taxon>Parasitiformes</taxon>
        <taxon>Mesostigmata</taxon>
        <taxon>Gamasina</taxon>
        <taxon>Dermanyssoidea</taxon>
        <taxon>Varroidae</taxon>
        <taxon>Varroa</taxon>
    </lineage>
</organism>
<comment type="cofactor">
    <cofactor evidence="1 18">
        <name>Mg(2+)</name>
        <dbReference type="ChEBI" id="CHEBI:18420"/>
    </cofactor>
</comment>
<dbReference type="KEGG" id="vde:111250229"/>
<proteinExistence type="inferred from homology"/>
<dbReference type="PROSITE" id="PS00630">
    <property type="entry name" value="IMP_2"/>
    <property type="match status" value="1"/>
</dbReference>
<accession>A0A7M7K2X4</accession>
<dbReference type="SUPFAM" id="SSF56655">
    <property type="entry name" value="Carbohydrate phosphatase"/>
    <property type="match status" value="1"/>
</dbReference>
<evidence type="ECO:0000313" key="19">
    <source>
        <dbReference type="EnsemblMetazoa" id="XP_022660858"/>
    </source>
</evidence>
<evidence type="ECO:0000256" key="12">
    <source>
        <dbReference type="ARBA" id="ARBA00044478"/>
    </source>
</evidence>
<dbReference type="GO" id="GO:0008441">
    <property type="term" value="F:3'(2'),5'-bisphosphate nucleotidase activity"/>
    <property type="evidence" value="ECO:0007669"/>
    <property type="project" value="UniProtKB-EC"/>
</dbReference>
<name>A0A7M7K2X4_VARDE</name>
<feature type="binding site" evidence="18">
    <location>
        <position position="70"/>
    </location>
    <ligand>
        <name>Mg(2+)</name>
        <dbReference type="ChEBI" id="CHEBI:18420"/>
        <label>1</label>
        <note>catalytic</note>
    </ligand>
</feature>
<dbReference type="GO" id="GO:0004441">
    <property type="term" value="F:inositol-1,4-bisphosphate 1-phosphatase activity"/>
    <property type="evidence" value="ECO:0007669"/>
    <property type="project" value="UniProtKB-EC"/>
</dbReference>
<feature type="binding site" evidence="18">
    <location>
        <position position="244"/>
    </location>
    <ligand>
        <name>Mg(2+)</name>
        <dbReference type="ChEBI" id="CHEBI:18420"/>
        <label>1</label>
        <note>catalytic</note>
    </ligand>
</feature>
<dbReference type="InParanoid" id="A0A7M7K2X4"/>
<dbReference type="FunCoup" id="A0A7M7K2X4">
    <property type="interactions" value="886"/>
</dbReference>
<evidence type="ECO:0000256" key="10">
    <source>
        <dbReference type="ARBA" id="ARBA00044465"/>
    </source>
</evidence>
<evidence type="ECO:0000256" key="4">
    <source>
        <dbReference type="ARBA" id="ARBA00022671"/>
    </source>
</evidence>
<comment type="catalytic activity">
    <reaction evidence="11">
        <text>adenosine 2',5'-bisphosphate + H2O = AMP + phosphate</text>
        <dbReference type="Rhea" id="RHEA:77643"/>
        <dbReference type="ChEBI" id="CHEBI:15377"/>
        <dbReference type="ChEBI" id="CHEBI:43474"/>
        <dbReference type="ChEBI" id="CHEBI:194156"/>
        <dbReference type="ChEBI" id="CHEBI:456215"/>
        <dbReference type="EC" id="3.1.3.7"/>
    </reaction>
    <physiologicalReaction direction="left-to-right" evidence="11">
        <dbReference type="Rhea" id="RHEA:77644"/>
    </physiologicalReaction>
</comment>
<dbReference type="RefSeq" id="XP_022660858.1">
    <property type="nucleotide sequence ID" value="XM_022805123.1"/>
</dbReference>
<dbReference type="FunFam" id="3.40.190.80:FF:000006">
    <property type="entry name" value="Bisphosphate nucleotidase 1"/>
    <property type="match status" value="1"/>
</dbReference>
<evidence type="ECO:0000313" key="20">
    <source>
        <dbReference type="Proteomes" id="UP000594260"/>
    </source>
</evidence>
<feature type="binding site" evidence="18">
    <location>
        <position position="117"/>
    </location>
    <ligand>
        <name>Mg(2+)</name>
        <dbReference type="ChEBI" id="CHEBI:18420"/>
        <label>1</label>
        <note>catalytic</note>
    </ligand>
</feature>
<comment type="catalytic activity">
    <reaction evidence="12">
        <text>1D-myo-inositol 1,4-bisphosphate + H2O = 1D-myo-inositol 4-phosphate + phosphate</text>
        <dbReference type="Rhea" id="RHEA:15553"/>
        <dbReference type="ChEBI" id="CHEBI:15377"/>
        <dbReference type="ChEBI" id="CHEBI:43474"/>
        <dbReference type="ChEBI" id="CHEBI:58282"/>
        <dbReference type="ChEBI" id="CHEBI:58469"/>
        <dbReference type="EC" id="3.1.3.57"/>
    </reaction>
    <physiologicalReaction direction="left-to-right" evidence="12">
        <dbReference type="Rhea" id="RHEA:15554"/>
    </physiologicalReaction>
</comment>
<dbReference type="EC" id="3.1.3.57" evidence="15"/>
<dbReference type="OrthoDB" id="411145at2759"/>
<dbReference type="EnsemblMetazoa" id="XM_022805123">
    <property type="protein sequence ID" value="XP_022660858"/>
    <property type="gene ID" value="LOC111250229"/>
</dbReference>
<dbReference type="GO" id="GO:0046872">
    <property type="term" value="F:metal ion binding"/>
    <property type="evidence" value="ECO:0007669"/>
    <property type="project" value="UniProtKB-KW"/>
</dbReference>
<dbReference type="AlphaFoldDB" id="A0A7M7K2X4"/>
<protein>
    <recommendedName>
        <fullName evidence="8">3'(2'),5'-bisphosphate nucleotidase 1</fullName>
        <ecNumber evidence="15">3.1.3.57</ecNumber>
        <ecNumber evidence="3">3.1.3.7</ecNumber>
    </recommendedName>
    <alternativeName>
        <fullName evidence="16">3'-phosphoadenosine 5'-phosphate phosphatase</fullName>
    </alternativeName>
    <alternativeName>
        <fullName evidence="9">Bisphosphate 3'-nucleotidase 1</fullName>
    </alternativeName>
    <alternativeName>
        <fullName evidence="17">Inositol-polyphosphate 1-phosphatase</fullName>
    </alternativeName>
</protein>
<evidence type="ECO:0000256" key="7">
    <source>
        <dbReference type="ARBA" id="ARBA00022842"/>
    </source>
</evidence>
<dbReference type="InterPro" id="IPR000760">
    <property type="entry name" value="Inositol_monophosphatase-like"/>
</dbReference>
<evidence type="ECO:0000256" key="15">
    <source>
        <dbReference type="ARBA" id="ARBA00044519"/>
    </source>
</evidence>
<dbReference type="GO" id="GO:0046854">
    <property type="term" value="P:phosphatidylinositol phosphate biosynthetic process"/>
    <property type="evidence" value="ECO:0007669"/>
    <property type="project" value="InterPro"/>
</dbReference>
<dbReference type="Gene3D" id="3.30.540.10">
    <property type="entry name" value="Fructose-1,6-Bisphosphatase, subunit A, domain 1"/>
    <property type="match status" value="1"/>
</dbReference>
<comment type="catalytic activity">
    <reaction evidence="13">
        <text>adenosine 3',5'-bisphosphate + H2O = AMP + phosphate</text>
        <dbReference type="Rhea" id="RHEA:10040"/>
        <dbReference type="ChEBI" id="CHEBI:15377"/>
        <dbReference type="ChEBI" id="CHEBI:43474"/>
        <dbReference type="ChEBI" id="CHEBI:58343"/>
        <dbReference type="ChEBI" id="CHEBI:456215"/>
        <dbReference type="EC" id="3.1.3.7"/>
    </reaction>
    <physiologicalReaction direction="left-to-right" evidence="13">
        <dbReference type="Rhea" id="RHEA:10041"/>
    </physiologicalReaction>
</comment>
<evidence type="ECO:0000256" key="16">
    <source>
        <dbReference type="ARBA" id="ARBA00044544"/>
    </source>
</evidence>
<dbReference type="FunFam" id="3.30.540.10:FF:000012">
    <property type="entry name" value="Blast:Putative inositol monophosphatase 3"/>
    <property type="match status" value="1"/>
</dbReference>
<dbReference type="EC" id="3.1.3.7" evidence="3"/>
<dbReference type="GeneID" id="111250229"/>
<dbReference type="Proteomes" id="UP000594260">
    <property type="component" value="Unplaced"/>
</dbReference>
<feature type="binding site" evidence="18">
    <location>
        <position position="114"/>
    </location>
    <ligand>
        <name>Mg(2+)</name>
        <dbReference type="ChEBI" id="CHEBI:18420"/>
        <label>1</label>
        <note>catalytic</note>
    </ligand>
</feature>
<dbReference type="InterPro" id="IPR050725">
    <property type="entry name" value="CysQ/Inositol_MonoPase"/>
</dbReference>
<comment type="catalytic activity">
    <reaction evidence="10">
        <text>1D-myo-inositol 1,3,4-trisphosphate + H2O = 1D-myo-inositol 3,4-bisphosphate + phosphate</text>
        <dbReference type="Rhea" id="RHEA:70319"/>
        <dbReference type="ChEBI" id="CHEBI:15377"/>
        <dbReference type="ChEBI" id="CHEBI:43474"/>
        <dbReference type="ChEBI" id="CHEBI:58414"/>
        <dbReference type="ChEBI" id="CHEBI:83241"/>
    </reaction>
    <physiologicalReaction direction="left-to-right" evidence="10">
        <dbReference type="Rhea" id="RHEA:70320"/>
    </physiologicalReaction>
</comment>
<dbReference type="Gene3D" id="3.40.190.80">
    <property type="match status" value="1"/>
</dbReference>
<evidence type="ECO:0000256" key="5">
    <source>
        <dbReference type="ARBA" id="ARBA00022723"/>
    </source>
</evidence>
<evidence type="ECO:0000256" key="17">
    <source>
        <dbReference type="ARBA" id="ARBA00044554"/>
    </source>
</evidence>
<keyword evidence="20" id="KW-1185">Reference proteome</keyword>
<keyword evidence="4" id="KW-0452">Lithium</keyword>
<dbReference type="InterPro" id="IPR020550">
    <property type="entry name" value="Inositol_monophosphatase_CS"/>
</dbReference>
<keyword evidence="7 18" id="KW-0460">Magnesium</keyword>
<sequence length="316" mass="34511">MTSTLARAVASAVETVNRAGRILKVVQRSGSLGIIDKAIGDFQTEADRNAQVCIVESLSMKFPKMKIIAEEGHLEGLPLREDWIVEAMSKDVLKETMPSSLADVQEEDIVCWVDPLDGTRDYAQGAIDHVTVLVGFAVRGRAVAGVIHQPFYGYNAEKDFIRSGRTAWGIVGVGVRGLRPRIPNSGFIVATSRVRSQPAIDACIKSMRPTKVIRVAGAGYKMLLVLEGVAHTYLFPSAGLKKWDICAPEALLVAAGGAVADIHGNAIQYHAQADYPIWCGVLAARRKNDLQGYLKMIPKDVRKRMLINQENTMDEL</sequence>
<evidence type="ECO:0000256" key="13">
    <source>
        <dbReference type="ARBA" id="ARBA00044479"/>
    </source>
</evidence>
<dbReference type="GO" id="GO:0005737">
    <property type="term" value="C:cytoplasm"/>
    <property type="evidence" value="ECO:0007669"/>
    <property type="project" value="UniProtKB-ARBA"/>
</dbReference>
<evidence type="ECO:0000256" key="18">
    <source>
        <dbReference type="PIRSR" id="PIRSR600760-2"/>
    </source>
</evidence>
<comment type="similarity">
    <text evidence="2">Belongs to the inositol monophosphatase superfamily.</text>
</comment>
<evidence type="ECO:0000256" key="8">
    <source>
        <dbReference type="ARBA" id="ARBA00040342"/>
    </source>
</evidence>
<evidence type="ECO:0000256" key="14">
    <source>
        <dbReference type="ARBA" id="ARBA00044484"/>
    </source>
</evidence>
<evidence type="ECO:0000256" key="9">
    <source>
        <dbReference type="ARBA" id="ARBA00041815"/>
    </source>
</evidence>
<dbReference type="OMA" id="KEWAFSG"/>
<evidence type="ECO:0000256" key="1">
    <source>
        <dbReference type="ARBA" id="ARBA00001946"/>
    </source>
</evidence>
<evidence type="ECO:0000256" key="3">
    <source>
        <dbReference type="ARBA" id="ARBA00012633"/>
    </source>
</evidence>
<keyword evidence="6" id="KW-0378">Hydrolase</keyword>
<comment type="catalytic activity">
    <reaction evidence="14">
        <text>3'-phosphoadenylyl sulfate + H2O = adenosine 5'-phosphosulfate + phosphate</text>
        <dbReference type="Rhea" id="RHEA:77639"/>
        <dbReference type="ChEBI" id="CHEBI:15377"/>
        <dbReference type="ChEBI" id="CHEBI:43474"/>
        <dbReference type="ChEBI" id="CHEBI:58243"/>
        <dbReference type="ChEBI" id="CHEBI:58339"/>
        <dbReference type="EC" id="3.1.3.7"/>
    </reaction>
    <physiologicalReaction direction="left-to-right" evidence="14">
        <dbReference type="Rhea" id="RHEA:77640"/>
    </physiologicalReaction>
</comment>
<reference evidence="19" key="1">
    <citation type="submission" date="2021-01" db="UniProtKB">
        <authorList>
            <consortium name="EnsemblMetazoa"/>
        </authorList>
    </citation>
    <scope>IDENTIFICATION</scope>
</reference>
<evidence type="ECO:0000256" key="6">
    <source>
        <dbReference type="ARBA" id="ARBA00022801"/>
    </source>
</evidence>
<dbReference type="PANTHER" id="PTHR43028">
    <property type="entry name" value="3'(2'),5'-BISPHOSPHATE NUCLEOTIDASE 1"/>
    <property type="match status" value="1"/>
</dbReference>
<evidence type="ECO:0000256" key="11">
    <source>
        <dbReference type="ARBA" id="ARBA00044466"/>
    </source>
</evidence>
<feature type="binding site" evidence="18">
    <location>
        <position position="116"/>
    </location>
    <ligand>
        <name>Mg(2+)</name>
        <dbReference type="ChEBI" id="CHEBI:18420"/>
        <label>1</label>
        <note>catalytic</note>
    </ligand>
</feature>